<evidence type="ECO:0000256" key="4">
    <source>
        <dbReference type="ARBA" id="ARBA00023180"/>
    </source>
</evidence>
<dbReference type="PROSITE" id="PS50292">
    <property type="entry name" value="PEROXIDASE_3"/>
    <property type="match status" value="1"/>
</dbReference>
<comment type="subcellular location">
    <subcellularLocation>
        <location evidence="1">Secreted</location>
    </subcellularLocation>
</comment>
<evidence type="ECO:0000256" key="2">
    <source>
        <dbReference type="ARBA" id="ARBA00022525"/>
    </source>
</evidence>
<dbReference type="GO" id="GO:0005576">
    <property type="term" value="C:extracellular region"/>
    <property type="evidence" value="ECO:0007669"/>
    <property type="project" value="UniProtKB-SubCell"/>
</dbReference>
<dbReference type="PANTHER" id="PTHR11475:SF4">
    <property type="entry name" value="CHORION PEROXIDASE"/>
    <property type="match status" value="1"/>
</dbReference>
<dbReference type="AlphaFoldDB" id="A0A7R9ABL1"/>
<evidence type="ECO:0000256" key="1">
    <source>
        <dbReference type="ARBA" id="ARBA00004613"/>
    </source>
</evidence>
<gene>
    <name evidence="6" type="ORF">DSTB1V02_LOCUS10948</name>
</gene>
<name>A0A7R9ABL1_9CRUS</name>
<dbReference type="Pfam" id="PF03098">
    <property type="entry name" value="An_peroxidase"/>
    <property type="match status" value="1"/>
</dbReference>
<dbReference type="Gene3D" id="1.10.640.10">
    <property type="entry name" value="Haem peroxidase domain superfamily, animal type"/>
    <property type="match status" value="1"/>
</dbReference>
<keyword evidence="5" id="KW-0408">Iron</keyword>
<evidence type="ECO:0000313" key="7">
    <source>
        <dbReference type="Proteomes" id="UP000677054"/>
    </source>
</evidence>
<dbReference type="InterPro" id="IPR037120">
    <property type="entry name" value="Haem_peroxidase_sf_animal"/>
</dbReference>
<evidence type="ECO:0000313" key="6">
    <source>
        <dbReference type="EMBL" id="CAD7251181.1"/>
    </source>
</evidence>
<accession>A0A7R9ABL1</accession>
<proteinExistence type="predicted"/>
<keyword evidence="3" id="KW-0575">Peroxidase</keyword>
<sequence length="265" mass="28880">MSLDSEADEGIGSGGEEKAAAAPYAAGFIDQGSVFGHSLVQNEVLMLSEEGEESTYFLKDNYGNATPLLENGIAALLLGVAGQHTQSFDRHFADGVRNYLLKLSSNDFGMDLVSVSVQRGRDHGILGYNEYRAFCGTEKLKDWDSRPEEFSQKKWDIVRSLYTSDPLAISLLSDPDDMDIYSAGFLEPPVASDALIGRTLACYVAEGFRRLKYGDRFFFTHAGLPNSFTPEQVQVIANRKLGDVICDNSVATSLQPLVMRPAGAG</sequence>
<feature type="binding site" description="axial binding residue" evidence="5">
    <location>
        <position position="37"/>
    </location>
    <ligand>
        <name>heme b</name>
        <dbReference type="ChEBI" id="CHEBI:60344"/>
    </ligand>
    <ligandPart>
        <name>Fe</name>
        <dbReference type="ChEBI" id="CHEBI:18248"/>
    </ligandPart>
</feature>
<dbReference type="GO" id="GO:0004601">
    <property type="term" value="F:peroxidase activity"/>
    <property type="evidence" value="ECO:0007669"/>
    <property type="project" value="UniProtKB-KW"/>
</dbReference>
<dbReference type="PANTHER" id="PTHR11475">
    <property type="entry name" value="OXIDASE/PEROXIDASE"/>
    <property type="match status" value="1"/>
</dbReference>
<evidence type="ECO:0000256" key="3">
    <source>
        <dbReference type="ARBA" id="ARBA00022559"/>
    </source>
</evidence>
<keyword evidence="5" id="KW-0349">Heme</keyword>
<dbReference type="Proteomes" id="UP000677054">
    <property type="component" value="Unassembled WGS sequence"/>
</dbReference>
<dbReference type="GO" id="GO:0020037">
    <property type="term" value="F:heme binding"/>
    <property type="evidence" value="ECO:0007669"/>
    <property type="project" value="InterPro"/>
</dbReference>
<keyword evidence="2" id="KW-0964">Secreted</keyword>
<dbReference type="InterPro" id="IPR010255">
    <property type="entry name" value="Haem_peroxidase_sf"/>
</dbReference>
<dbReference type="GO" id="GO:0046872">
    <property type="term" value="F:metal ion binding"/>
    <property type="evidence" value="ECO:0007669"/>
    <property type="project" value="UniProtKB-KW"/>
</dbReference>
<keyword evidence="4" id="KW-0325">Glycoprotein</keyword>
<keyword evidence="3" id="KW-0560">Oxidoreductase</keyword>
<keyword evidence="7" id="KW-1185">Reference proteome</keyword>
<dbReference type="EMBL" id="CAJPEV010003344">
    <property type="protein sequence ID" value="CAG0899545.1"/>
    <property type="molecule type" value="Genomic_DNA"/>
</dbReference>
<dbReference type="EMBL" id="LR902861">
    <property type="protein sequence ID" value="CAD7251181.1"/>
    <property type="molecule type" value="Genomic_DNA"/>
</dbReference>
<keyword evidence="5" id="KW-0479">Metal-binding</keyword>
<organism evidence="6">
    <name type="scientific">Darwinula stevensoni</name>
    <dbReference type="NCBI Taxonomy" id="69355"/>
    <lineage>
        <taxon>Eukaryota</taxon>
        <taxon>Metazoa</taxon>
        <taxon>Ecdysozoa</taxon>
        <taxon>Arthropoda</taxon>
        <taxon>Crustacea</taxon>
        <taxon>Oligostraca</taxon>
        <taxon>Ostracoda</taxon>
        <taxon>Podocopa</taxon>
        <taxon>Podocopida</taxon>
        <taxon>Darwinulocopina</taxon>
        <taxon>Darwinuloidea</taxon>
        <taxon>Darwinulidae</taxon>
        <taxon>Darwinula</taxon>
    </lineage>
</organism>
<dbReference type="GO" id="GO:0006979">
    <property type="term" value="P:response to oxidative stress"/>
    <property type="evidence" value="ECO:0007669"/>
    <property type="project" value="InterPro"/>
</dbReference>
<protein>
    <submittedName>
        <fullName evidence="6">Uncharacterized protein</fullName>
    </submittedName>
</protein>
<dbReference type="InterPro" id="IPR019791">
    <property type="entry name" value="Haem_peroxidase_animal"/>
</dbReference>
<evidence type="ECO:0000256" key="5">
    <source>
        <dbReference type="PIRSR" id="PIRSR619791-2"/>
    </source>
</evidence>
<dbReference type="SUPFAM" id="SSF48113">
    <property type="entry name" value="Heme-dependent peroxidases"/>
    <property type="match status" value="1"/>
</dbReference>
<reference evidence="6" key="1">
    <citation type="submission" date="2020-11" db="EMBL/GenBank/DDBJ databases">
        <authorList>
            <person name="Tran Van P."/>
        </authorList>
    </citation>
    <scope>NUCLEOTIDE SEQUENCE</scope>
</reference>
<dbReference type="OrthoDB" id="6505174at2759"/>